<gene>
    <name evidence="4" type="ORF">FEF27_12995</name>
</gene>
<keyword evidence="2" id="KW-0175">Coiled coil</keyword>
<dbReference type="SUPFAM" id="SSF53098">
    <property type="entry name" value="Ribonuclease H-like"/>
    <property type="match status" value="1"/>
</dbReference>
<evidence type="ECO:0000313" key="5">
    <source>
        <dbReference type="Proteomes" id="UP000306544"/>
    </source>
</evidence>
<dbReference type="Pfam" id="PF01527">
    <property type="entry name" value="HTH_Tnp_1"/>
    <property type="match status" value="1"/>
</dbReference>
<dbReference type="InterPro" id="IPR036397">
    <property type="entry name" value="RNaseH_sf"/>
</dbReference>
<dbReference type="SUPFAM" id="SSF46689">
    <property type="entry name" value="Homeodomain-like"/>
    <property type="match status" value="1"/>
</dbReference>
<dbReference type="AlphaFoldDB" id="A0A5R8ZVV3"/>
<dbReference type="Gene3D" id="3.30.420.10">
    <property type="entry name" value="Ribonuclease H-like superfamily/Ribonuclease H"/>
    <property type="match status" value="1"/>
</dbReference>
<organism evidence="4 5">
    <name type="scientific">Nesterenkonia sphaerica</name>
    <dbReference type="NCBI Taxonomy" id="1804988"/>
    <lineage>
        <taxon>Bacteria</taxon>
        <taxon>Bacillati</taxon>
        <taxon>Actinomycetota</taxon>
        <taxon>Actinomycetes</taxon>
        <taxon>Micrococcales</taxon>
        <taxon>Micrococcaceae</taxon>
        <taxon>Nesterenkonia</taxon>
    </lineage>
</organism>
<dbReference type="InterPro" id="IPR012337">
    <property type="entry name" value="RNaseH-like_sf"/>
</dbReference>
<feature type="domain" description="Integrase catalytic" evidence="3">
    <location>
        <begin position="209"/>
        <end position="369"/>
    </location>
</feature>
<dbReference type="GO" id="GO:0015074">
    <property type="term" value="P:DNA integration"/>
    <property type="evidence" value="ECO:0007669"/>
    <property type="project" value="InterPro"/>
</dbReference>
<dbReference type="EMBL" id="VAWA01000047">
    <property type="protein sequence ID" value="TLP70549.1"/>
    <property type="molecule type" value="Genomic_DNA"/>
</dbReference>
<accession>A0A5R8ZVV3</accession>
<keyword evidence="5" id="KW-1185">Reference proteome</keyword>
<dbReference type="GO" id="GO:0003677">
    <property type="term" value="F:DNA binding"/>
    <property type="evidence" value="ECO:0007669"/>
    <property type="project" value="InterPro"/>
</dbReference>
<comment type="function">
    <text evidence="1">Involved in the transposition of the insertion sequence.</text>
</comment>
<dbReference type="InterPro" id="IPR009057">
    <property type="entry name" value="Homeodomain-like_sf"/>
</dbReference>
<dbReference type="OrthoDB" id="9803231at2"/>
<dbReference type="Proteomes" id="UP000306544">
    <property type="component" value="Unassembled WGS sequence"/>
</dbReference>
<dbReference type="Pfam" id="PF00665">
    <property type="entry name" value="rve"/>
    <property type="match status" value="1"/>
</dbReference>
<dbReference type="GO" id="GO:0004803">
    <property type="term" value="F:transposase activity"/>
    <property type="evidence" value="ECO:0007669"/>
    <property type="project" value="InterPro"/>
</dbReference>
<dbReference type="InterPro" id="IPR025948">
    <property type="entry name" value="HTH-like_dom"/>
</dbReference>
<dbReference type="Pfam" id="PF13683">
    <property type="entry name" value="rve_3"/>
    <property type="match status" value="1"/>
</dbReference>
<evidence type="ECO:0000259" key="3">
    <source>
        <dbReference type="PROSITE" id="PS50994"/>
    </source>
</evidence>
<dbReference type="InterPro" id="IPR001584">
    <property type="entry name" value="Integrase_cat-core"/>
</dbReference>
<sequence length="370" mass="41832">MTSKRRRHTPEQIIRKLQDAEKLQAEGHDVAATARELGVTEATYYRWKNQYGGLKAEDAKRLKELQKQNDRLKKLLAEAELEKAALKELAGGKLLSPDRRRAAARHLMATMGISERRATALAGLARSAFRRTLKSENAGDPDAGLRTWLRGYAKDHPRWGYRRAYHDARAEGWAVNHKKVQRLWREEGLRVPVRRRRKRVGSSTAEASQADAPNVVWAVDFQFDADETGRAIKIASIVDEHTRECLGGIVARSITGDDLTAHLDAIAADRGLPEVLRCDNGPELICHAMADWAGEVTGIHYIPPGAPWRNGYVESFNSRIRDECLNITSFWSLTHARVIITDWKKEYNTIRRHSALGYRSPAEYAEICTH</sequence>
<reference evidence="4 5" key="1">
    <citation type="submission" date="2019-05" db="EMBL/GenBank/DDBJ databases">
        <title>Nesterenkonia sp. GY239, isolated from the Southern Atlantic Ocean.</title>
        <authorList>
            <person name="Zhang G."/>
        </authorList>
    </citation>
    <scope>NUCLEOTIDE SEQUENCE [LARGE SCALE GENOMIC DNA]</scope>
    <source>
        <strain evidence="4 5">GY239</strain>
    </source>
</reference>
<dbReference type="RefSeq" id="WP_138171307.1">
    <property type="nucleotide sequence ID" value="NZ_VAWA01000047.1"/>
</dbReference>
<dbReference type="PANTHER" id="PTHR47515:SF1">
    <property type="entry name" value="BLR2054 PROTEIN"/>
    <property type="match status" value="1"/>
</dbReference>
<name>A0A5R8ZVV3_9MICC</name>
<dbReference type="InterPro" id="IPR048020">
    <property type="entry name" value="Transpos_IS3"/>
</dbReference>
<evidence type="ECO:0000313" key="4">
    <source>
        <dbReference type="EMBL" id="TLP70549.1"/>
    </source>
</evidence>
<dbReference type="PROSITE" id="PS50994">
    <property type="entry name" value="INTEGRASE"/>
    <property type="match status" value="1"/>
</dbReference>
<evidence type="ECO:0000256" key="1">
    <source>
        <dbReference type="ARBA" id="ARBA00002286"/>
    </source>
</evidence>
<dbReference type="PANTHER" id="PTHR47515">
    <property type="entry name" value="LOW CALCIUM RESPONSE LOCUS PROTEIN T"/>
    <property type="match status" value="1"/>
</dbReference>
<evidence type="ECO:0000256" key="2">
    <source>
        <dbReference type="SAM" id="Coils"/>
    </source>
</evidence>
<protein>
    <submittedName>
        <fullName evidence="4">IS3 family transposase</fullName>
    </submittedName>
</protein>
<dbReference type="NCBIfam" id="NF033516">
    <property type="entry name" value="transpos_IS3"/>
    <property type="match status" value="1"/>
</dbReference>
<comment type="caution">
    <text evidence="4">The sequence shown here is derived from an EMBL/GenBank/DDBJ whole genome shotgun (WGS) entry which is preliminary data.</text>
</comment>
<proteinExistence type="predicted"/>
<dbReference type="GO" id="GO:0006313">
    <property type="term" value="P:DNA transposition"/>
    <property type="evidence" value="ECO:0007669"/>
    <property type="project" value="InterPro"/>
</dbReference>
<dbReference type="InterPro" id="IPR002514">
    <property type="entry name" value="Transposase_8"/>
</dbReference>
<feature type="coiled-coil region" evidence="2">
    <location>
        <begin position="55"/>
        <end position="89"/>
    </location>
</feature>
<dbReference type="Pfam" id="PF13276">
    <property type="entry name" value="HTH_21"/>
    <property type="match status" value="1"/>
</dbReference>